<dbReference type="InterPro" id="IPR001680">
    <property type="entry name" value="WD40_rpt"/>
</dbReference>
<comment type="caution">
    <text evidence="6">The sequence shown here is derived from an EMBL/GenBank/DDBJ whole genome shotgun (WGS) entry which is preliminary data.</text>
</comment>
<feature type="compositionally biased region" description="Acidic residues" evidence="4">
    <location>
        <begin position="20"/>
        <end position="31"/>
    </location>
</feature>
<dbReference type="PROSITE" id="PS50072">
    <property type="entry name" value="CSA_PPIASE_2"/>
    <property type="match status" value="1"/>
</dbReference>
<accession>A0A2G8KK83</accession>
<keyword evidence="3 6" id="KW-0413">Isomerase</keyword>
<evidence type="ECO:0000259" key="5">
    <source>
        <dbReference type="PROSITE" id="PS50072"/>
    </source>
</evidence>
<dbReference type="SUPFAM" id="SSF50978">
    <property type="entry name" value="WD40 repeat-like"/>
    <property type="match status" value="1"/>
</dbReference>
<keyword evidence="7" id="KW-1185">Reference proteome</keyword>
<dbReference type="AlphaFoldDB" id="A0A2G8KK83"/>
<organism evidence="6 7">
    <name type="scientific">Stichopus japonicus</name>
    <name type="common">Sea cucumber</name>
    <dbReference type="NCBI Taxonomy" id="307972"/>
    <lineage>
        <taxon>Eukaryota</taxon>
        <taxon>Metazoa</taxon>
        <taxon>Echinodermata</taxon>
        <taxon>Eleutherozoa</taxon>
        <taxon>Echinozoa</taxon>
        <taxon>Holothuroidea</taxon>
        <taxon>Aspidochirotacea</taxon>
        <taxon>Aspidochirotida</taxon>
        <taxon>Stichopodidae</taxon>
        <taxon>Apostichopus</taxon>
    </lineage>
</organism>
<dbReference type="EC" id="5.2.1.8" evidence="1"/>
<evidence type="ECO:0000256" key="3">
    <source>
        <dbReference type="ARBA" id="ARBA00023235"/>
    </source>
</evidence>
<dbReference type="Proteomes" id="UP000230750">
    <property type="component" value="Unassembled WGS sequence"/>
</dbReference>
<evidence type="ECO:0000313" key="7">
    <source>
        <dbReference type="Proteomes" id="UP000230750"/>
    </source>
</evidence>
<evidence type="ECO:0000256" key="4">
    <source>
        <dbReference type="SAM" id="MobiDB-lite"/>
    </source>
</evidence>
<evidence type="ECO:0000256" key="1">
    <source>
        <dbReference type="ARBA" id="ARBA00013194"/>
    </source>
</evidence>
<dbReference type="SMART" id="SM00320">
    <property type="entry name" value="WD40"/>
    <property type="match status" value="4"/>
</dbReference>
<dbReference type="OrthoDB" id="10264753at2759"/>
<feature type="region of interest" description="Disordered" evidence="4">
    <location>
        <begin position="1"/>
        <end position="34"/>
    </location>
</feature>
<name>A0A2G8KK83_STIJA</name>
<proteinExistence type="predicted"/>
<dbReference type="InterPro" id="IPR036322">
    <property type="entry name" value="WD40_repeat_dom_sf"/>
</dbReference>
<evidence type="ECO:0000313" key="6">
    <source>
        <dbReference type="EMBL" id="PIK48409.1"/>
    </source>
</evidence>
<feature type="compositionally biased region" description="Basic and acidic residues" evidence="4">
    <location>
        <begin position="9"/>
        <end position="19"/>
    </location>
</feature>
<dbReference type="PANTHER" id="PTHR45625">
    <property type="entry name" value="PEPTIDYL-PROLYL CIS-TRANS ISOMERASE-RELATED"/>
    <property type="match status" value="1"/>
</dbReference>
<dbReference type="PANTHER" id="PTHR45625:SF4">
    <property type="entry name" value="PEPTIDYLPROLYL ISOMERASE DOMAIN AND WD REPEAT-CONTAINING PROTEIN 1"/>
    <property type="match status" value="1"/>
</dbReference>
<dbReference type="InterPro" id="IPR002130">
    <property type="entry name" value="Cyclophilin-type_PPIase_dom"/>
</dbReference>
<dbReference type="FunFam" id="2.130.10.10:FF:000450">
    <property type="entry name" value="Peptidylprolyl isomerase domain and WD-repeat protein 1"/>
    <property type="match status" value="1"/>
</dbReference>
<dbReference type="InterPro" id="IPR015943">
    <property type="entry name" value="WD40/YVTN_repeat-like_dom_sf"/>
</dbReference>
<sequence>MAATMASESSDRKRQHSEPTGDETNQEEDEWIGPMPTEAVKEKKRKVLEFEAVYLENLPSAECYEKSYMHRDFVTHVAVAKSDFVMTASCDGHVKFWKKEEGGIEFVKHFRAHLGKIEDMSTSTDGSLMCTVAEDKAAKIFDVVNFDMINMMKLGYHPGRCEWIYRAGDAVSAMAVSEKGSGKIYIYDGKGSNEAIHCLDKLHSAPVVAMKYNPVFEAVISVDAQGIMEYWTGPKTDYKLPSNVAFKYKTDTDLYEFVKCKTVPTGLSVSPNGKQFSTISKDRKIRTFRFLTGKLTKVFDESLKTFTELQQMRQQLPDMEFGRRLAAERDLQKSELFSTASIIYDASGHFVLYATMLGIKVLNLHTNKCNRLIGKPENVRFLNLSLFQGKLNKKSAALTLEMHASDNPSLQSIDTDPTLICSAFKRIDSICSPGGSRTMLRVLMQTGMCSMKNRVKKNKWQPRRVEVQGCQPKLLYTLQWVMSKYSSSLQSNGTGGESIWGGEFEDEFSPKLKHDRPYTVSMANAGPNTNGSQFFITLVPCPWLDNKHTVFGRCTKGMEAVQKIGMVKVSPKTEKPYDDIRIISITVK</sequence>
<dbReference type="EMBL" id="MRZV01000523">
    <property type="protein sequence ID" value="PIK48409.1"/>
    <property type="molecule type" value="Genomic_DNA"/>
</dbReference>
<dbReference type="Pfam" id="PF00400">
    <property type="entry name" value="WD40"/>
    <property type="match status" value="2"/>
</dbReference>
<protein>
    <recommendedName>
        <fullName evidence="1">peptidylprolyl isomerase</fullName>
        <ecNumber evidence="1">5.2.1.8</ecNumber>
    </recommendedName>
</protein>
<dbReference type="STRING" id="307972.A0A2G8KK83"/>
<dbReference type="GO" id="GO:0003755">
    <property type="term" value="F:peptidyl-prolyl cis-trans isomerase activity"/>
    <property type="evidence" value="ECO:0007669"/>
    <property type="project" value="UniProtKB-KW"/>
</dbReference>
<dbReference type="Gene3D" id="2.130.10.10">
    <property type="entry name" value="YVTN repeat-like/Quinoprotein amine dehydrogenase"/>
    <property type="match status" value="2"/>
</dbReference>
<dbReference type="Pfam" id="PF00160">
    <property type="entry name" value="Pro_isomerase"/>
    <property type="match status" value="1"/>
</dbReference>
<dbReference type="SUPFAM" id="SSF50891">
    <property type="entry name" value="Cyclophilin-like"/>
    <property type="match status" value="1"/>
</dbReference>
<evidence type="ECO:0000256" key="2">
    <source>
        <dbReference type="ARBA" id="ARBA00023110"/>
    </source>
</evidence>
<dbReference type="PRINTS" id="PR00153">
    <property type="entry name" value="CSAPPISMRASE"/>
</dbReference>
<dbReference type="InterPro" id="IPR029000">
    <property type="entry name" value="Cyclophilin-like_dom_sf"/>
</dbReference>
<dbReference type="InterPro" id="IPR044666">
    <property type="entry name" value="Cyclophilin_A-like"/>
</dbReference>
<gene>
    <name evidence="6" type="ORF">BSL78_14710</name>
</gene>
<keyword evidence="2" id="KW-0697">Rotamase</keyword>
<reference evidence="6 7" key="1">
    <citation type="journal article" date="2017" name="PLoS Biol.">
        <title>The sea cucumber genome provides insights into morphological evolution and visceral regeneration.</title>
        <authorList>
            <person name="Zhang X."/>
            <person name="Sun L."/>
            <person name="Yuan J."/>
            <person name="Sun Y."/>
            <person name="Gao Y."/>
            <person name="Zhang L."/>
            <person name="Li S."/>
            <person name="Dai H."/>
            <person name="Hamel J.F."/>
            <person name="Liu C."/>
            <person name="Yu Y."/>
            <person name="Liu S."/>
            <person name="Lin W."/>
            <person name="Guo K."/>
            <person name="Jin S."/>
            <person name="Xu P."/>
            <person name="Storey K.B."/>
            <person name="Huan P."/>
            <person name="Zhang T."/>
            <person name="Zhou Y."/>
            <person name="Zhang J."/>
            <person name="Lin C."/>
            <person name="Li X."/>
            <person name="Xing L."/>
            <person name="Huo D."/>
            <person name="Sun M."/>
            <person name="Wang L."/>
            <person name="Mercier A."/>
            <person name="Li F."/>
            <person name="Yang H."/>
            <person name="Xiang J."/>
        </authorList>
    </citation>
    <scope>NUCLEOTIDE SEQUENCE [LARGE SCALE GENOMIC DNA]</scope>
    <source>
        <strain evidence="6">Shaxun</strain>
        <tissue evidence="6">Muscle</tissue>
    </source>
</reference>
<feature type="domain" description="PPIase cyclophilin-type" evidence="5">
    <location>
        <begin position="490"/>
        <end position="587"/>
    </location>
</feature>
<dbReference type="Gene3D" id="2.40.100.10">
    <property type="entry name" value="Cyclophilin-like"/>
    <property type="match status" value="1"/>
</dbReference>